<evidence type="ECO:0000313" key="1">
    <source>
        <dbReference type="EMBL" id="KAK0438536.1"/>
    </source>
</evidence>
<dbReference type="AlphaFoldDB" id="A0AA39JB54"/>
<name>A0AA39JB54_ARMTA</name>
<organism evidence="1 2">
    <name type="scientific">Armillaria tabescens</name>
    <name type="common">Ringless honey mushroom</name>
    <name type="synonym">Agaricus tabescens</name>
    <dbReference type="NCBI Taxonomy" id="1929756"/>
    <lineage>
        <taxon>Eukaryota</taxon>
        <taxon>Fungi</taxon>
        <taxon>Dikarya</taxon>
        <taxon>Basidiomycota</taxon>
        <taxon>Agaricomycotina</taxon>
        <taxon>Agaricomycetes</taxon>
        <taxon>Agaricomycetidae</taxon>
        <taxon>Agaricales</taxon>
        <taxon>Marasmiineae</taxon>
        <taxon>Physalacriaceae</taxon>
        <taxon>Desarmillaria</taxon>
    </lineage>
</organism>
<reference evidence="1" key="1">
    <citation type="submission" date="2023-06" db="EMBL/GenBank/DDBJ databases">
        <authorList>
            <consortium name="Lawrence Berkeley National Laboratory"/>
            <person name="Ahrendt S."/>
            <person name="Sahu N."/>
            <person name="Indic B."/>
            <person name="Wong-Bajracharya J."/>
            <person name="Merenyi Z."/>
            <person name="Ke H.-M."/>
            <person name="Monk M."/>
            <person name="Kocsube S."/>
            <person name="Drula E."/>
            <person name="Lipzen A."/>
            <person name="Balint B."/>
            <person name="Henrissat B."/>
            <person name="Andreopoulos B."/>
            <person name="Martin F.M."/>
            <person name="Harder C.B."/>
            <person name="Rigling D."/>
            <person name="Ford K.L."/>
            <person name="Foster G.D."/>
            <person name="Pangilinan J."/>
            <person name="Papanicolaou A."/>
            <person name="Barry K."/>
            <person name="LaButti K."/>
            <person name="Viragh M."/>
            <person name="Koriabine M."/>
            <person name="Yan M."/>
            <person name="Riley R."/>
            <person name="Champramary S."/>
            <person name="Plett K.L."/>
            <person name="Tsai I.J."/>
            <person name="Slot J."/>
            <person name="Sipos G."/>
            <person name="Plett J."/>
            <person name="Nagy L.G."/>
            <person name="Grigoriev I.V."/>
        </authorList>
    </citation>
    <scope>NUCLEOTIDE SEQUENCE</scope>
    <source>
        <strain evidence="1">CCBAS 213</strain>
    </source>
</reference>
<dbReference type="GeneID" id="85363579"/>
<protein>
    <submittedName>
        <fullName evidence="1">Uncharacterized protein</fullName>
    </submittedName>
</protein>
<proteinExistence type="predicted"/>
<dbReference type="Proteomes" id="UP001175211">
    <property type="component" value="Unassembled WGS sequence"/>
</dbReference>
<evidence type="ECO:0000313" key="2">
    <source>
        <dbReference type="Proteomes" id="UP001175211"/>
    </source>
</evidence>
<gene>
    <name evidence="1" type="ORF">EV420DRAFT_1736124</name>
</gene>
<accession>A0AA39JB54</accession>
<dbReference type="EMBL" id="JAUEPS010000096">
    <property type="protein sequence ID" value="KAK0438536.1"/>
    <property type="molecule type" value="Genomic_DNA"/>
</dbReference>
<comment type="caution">
    <text evidence="1">The sequence shown here is derived from an EMBL/GenBank/DDBJ whole genome shotgun (WGS) entry which is preliminary data.</text>
</comment>
<sequence length="108" mass="12245">MGIITLLGLGTIWSYHATIIHTYFVVSLYHDSKISESSEISMRKIIDSEFASVEVATMQLSDSWFNAVIIKVLAHNAIYLPNYICQITDYNLGIYTALVTDLLWKIRA</sequence>
<keyword evidence="2" id="KW-1185">Reference proteome</keyword>
<dbReference type="RefSeq" id="XP_060322980.1">
    <property type="nucleotide sequence ID" value="XM_060480031.1"/>
</dbReference>